<evidence type="ECO:0000256" key="3">
    <source>
        <dbReference type="PROSITE-ProRule" id="PRU00221"/>
    </source>
</evidence>
<dbReference type="SUPFAM" id="SSF50978">
    <property type="entry name" value="WD40 repeat-like"/>
    <property type="match status" value="1"/>
</dbReference>
<feature type="repeat" description="WD" evidence="3">
    <location>
        <begin position="343"/>
        <end position="382"/>
    </location>
</feature>
<organism evidence="5 6">
    <name type="scientific">Fistulina hepatica ATCC 64428</name>
    <dbReference type="NCBI Taxonomy" id="1128425"/>
    <lineage>
        <taxon>Eukaryota</taxon>
        <taxon>Fungi</taxon>
        <taxon>Dikarya</taxon>
        <taxon>Basidiomycota</taxon>
        <taxon>Agaricomycotina</taxon>
        <taxon>Agaricomycetes</taxon>
        <taxon>Agaricomycetidae</taxon>
        <taxon>Agaricales</taxon>
        <taxon>Fistulinaceae</taxon>
        <taxon>Fistulina</taxon>
    </lineage>
</organism>
<dbReference type="InterPro" id="IPR019775">
    <property type="entry name" value="WD40_repeat_CS"/>
</dbReference>
<dbReference type="OrthoDB" id="19711at2759"/>
<dbReference type="Gene3D" id="2.130.10.10">
    <property type="entry name" value="YVTN repeat-like/Quinoprotein amine dehydrogenase"/>
    <property type="match status" value="3"/>
</dbReference>
<feature type="domain" description="F-box" evidence="4">
    <location>
        <begin position="60"/>
        <end position="120"/>
    </location>
</feature>
<keyword evidence="1 3" id="KW-0853">WD repeat</keyword>
<dbReference type="Pfam" id="PF12937">
    <property type="entry name" value="F-box-like"/>
    <property type="match status" value="1"/>
</dbReference>
<evidence type="ECO:0000313" key="6">
    <source>
        <dbReference type="Proteomes" id="UP000054144"/>
    </source>
</evidence>
<dbReference type="Gene3D" id="1.20.1280.50">
    <property type="match status" value="1"/>
</dbReference>
<gene>
    <name evidence="5" type="ORF">FISHEDRAFT_40553</name>
</gene>
<dbReference type="PANTHER" id="PTHR19848">
    <property type="entry name" value="WD40 REPEAT PROTEIN"/>
    <property type="match status" value="1"/>
</dbReference>
<keyword evidence="2" id="KW-0677">Repeat</keyword>
<feature type="repeat" description="WD" evidence="3">
    <location>
        <begin position="383"/>
        <end position="422"/>
    </location>
</feature>
<evidence type="ECO:0000256" key="1">
    <source>
        <dbReference type="ARBA" id="ARBA00022574"/>
    </source>
</evidence>
<dbReference type="InterPro" id="IPR001680">
    <property type="entry name" value="WD40_rpt"/>
</dbReference>
<dbReference type="InterPro" id="IPR001810">
    <property type="entry name" value="F-box_dom"/>
</dbReference>
<dbReference type="PROSITE" id="PS50294">
    <property type="entry name" value="WD_REPEATS_REGION"/>
    <property type="match status" value="5"/>
</dbReference>
<dbReference type="InterPro" id="IPR036047">
    <property type="entry name" value="F-box-like_dom_sf"/>
</dbReference>
<dbReference type="SUPFAM" id="SSF81383">
    <property type="entry name" value="F-box domain"/>
    <property type="match status" value="1"/>
</dbReference>
<keyword evidence="6" id="KW-1185">Reference proteome</keyword>
<dbReference type="PANTHER" id="PTHR19848:SF8">
    <property type="entry name" value="F-BOX AND WD REPEAT DOMAIN CONTAINING 7"/>
    <property type="match status" value="1"/>
</dbReference>
<dbReference type="InterPro" id="IPR015943">
    <property type="entry name" value="WD40/YVTN_repeat-like_dom_sf"/>
</dbReference>
<accession>A0A0D7AG19</accession>
<dbReference type="PROSITE" id="PS50082">
    <property type="entry name" value="WD_REPEATS_2"/>
    <property type="match status" value="5"/>
</dbReference>
<name>A0A0D7AG19_9AGAR</name>
<dbReference type="EMBL" id="KN881721">
    <property type="protein sequence ID" value="KIY49778.1"/>
    <property type="molecule type" value="Genomic_DNA"/>
</dbReference>
<dbReference type="Proteomes" id="UP000054144">
    <property type="component" value="Unassembled WGS sequence"/>
</dbReference>
<feature type="repeat" description="WD" evidence="3">
    <location>
        <begin position="299"/>
        <end position="342"/>
    </location>
</feature>
<dbReference type="PROSITE" id="PS00678">
    <property type="entry name" value="WD_REPEATS_1"/>
    <property type="match status" value="1"/>
</dbReference>
<reference evidence="5 6" key="1">
    <citation type="journal article" date="2015" name="Fungal Genet. Biol.">
        <title>Evolution of novel wood decay mechanisms in Agaricales revealed by the genome sequences of Fistulina hepatica and Cylindrobasidium torrendii.</title>
        <authorList>
            <person name="Floudas D."/>
            <person name="Held B.W."/>
            <person name="Riley R."/>
            <person name="Nagy L.G."/>
            <person name="Koehler G."/>
            <person name="Ransdell A.S."/>
            <person name="Younus H."/>
            <person name="Chow J."/>
            <person name="Chiniquy J."/>
            <person name="Lipzen A."/>
            <person name="Tritt A."/>
            <person name="Sun H."/>
            <person name="Haridas S."/>
            <person name="LaButti K."/>
            <person name="Ohm R.A."/>
            <person name="Kues U."/>
            <person name="Blanchette R.A."/>
            <person name="Grigoriev I.V."/>
            <person name="Minto R.E."/>
            <person name="Hibbett D.S."/>
        </authorList>
    </citation>
    <scope>NUCLEOTIDE SEQUENCE [LARGE SCALE GENOMIC DNA]</scope>
    <source>
        <strain evidence="5 6">ATCC 64428</strain>
    </source>
</reference>
<dbReference type="Pfam" id="PF00400">
    <property type="entry name" value="WD40"/>
    <property type="match status" value="6"/>
</dbReference>
<evidence type="ECO:0000313" key="5">
    <source>
        <dbReference type="EMBL" id="KIY49778.1"/>
    </source>
</evidence>
<dbReference type="SMART" id="SM00320">
    <property type="entry name" value="WD40"/>
    <property type="match status" value="7"/>
</dbReference>
<dbReference type="InterPro" id="IPR020472">
    <property type="entry name" value="WD40_PAC1"/>
</dbReference>
<dbReference type="AlphaFoldDB" id="A0A0D7AG19"/>
<sequence>MDVPLDGDEGELVVSEDIDDEACFCFVDKSDTGADKNGYDRGLDYKEPGLTFVTGIDIVSLLPPEISVFIFSLLPQPRTRGFTRAPHTYGWGLQDILTSSLVCHNWSRLSNDNAIWRRAYAQWWGEPTSPQPVLQKHWKPLFMRRIILDERWTQTSFQPPLSRLVGHEDSVYTVEYCRVARLFVSGSRDRTIRIWDSRTHACLAILGTPKGYSGADGEGHSGSVLCLKLMRLPTTKGARADAFLMVSGSSDRNICVWTFEVEREGAMSPVRASKRRRLPAAAARSPRPRGVTWRVVATLRGHADGVLDLRLVDTANGKWIVSCSKDSTIRVWNRETMKEHRVLRGHDGPVNAVGVQDTRIVSASGDGKMILWNIDSGERLRTFEGHERGLACIEFKDDTIISGSNDCKIKVWSAATGECLRTLSGHSALVRALSYDSATGRLVSASYDRTIKVWDSRFVGQIIREFKGCHTSHIFDVQFDAGQIVTTSHDRKITILDFSEDHEDLCLL</sequence>
<evidence type="ECO:0000259" key="4">
    <source>
        <dbReference type="Pfam" id="PF12937"/>
    </source>
</evidence>
<feature type="repeat" description="WD" evidence="3">
    <location>
        <begin position="164"/>
        <end position="205"/>
    </location>
</feature>
<dbReference type="CDD" id="cd00200">
    <property type="entry name" value="WD40"/>
    <property type="match status" value="1"/>
</dbReference>
<dbReference type="PRINTS" id="PR00320">
    <property type="entry name" value="GPROTEINBRPT"/>
</dbReference>
<proteinExistence type="predicted"/>
<protein>
    <submittedName>
        <fullName evidence="5">WD40 repeat-like protein</fullName>
    </submittedName>
</protein>
<evidence type="ECO:0000256" key="2">
    <source>
        <dbReference type="ARBA" id="ARBA00022737"/>
    </source>
</evidence>
<feature type="repeat" description="WD" evidence="3">
    <location>
        <begin position="423"/>
        <end position="455"/>
    </location>
</feature>
<dbReference type="InterPro" id="IPR036322">
    <property type="entry name" value="WD40_repeat_dom_sf"/>
</dbReference>